<accession>A0A8S5UCV8</accession>
<reference evidence="1" key="1">
    <citation type="journal article" date="2021" name="Proc. Natl. Acad. Sci. U.S.A.">
        <title>A Catalog of Tens of Thousands of Viruses from Human Metagenomes Reveals Hidden Associations with Chronic Diseases.</title>
        <authorList>
            <person name="Tisza M.J."/>
            <person name="Buck C.B."/>
        </authorList>
    </citation>
    <scope>NUCLEOTIDE SEQUENCE</scope>
    <source>
        <strain evidence="1">CtgN495</strain>
    </source>
</reference>
<organism evidence="1">
    <name type="scientific">Siphoviridae sp. ctgN495</name>
    <dbReference type="NCBI Taxonomy" id="2825608"/>
    <lineage>
        <taxon>Viruses</taxon>
        <taxon>Duplodnaviria</taxon>
        <taxon>Heunggongvirae</taxon>
        <taxon>Uroviricota</taxon>
        <taxon>Caudoviricetes</taxon>
    </lineage>
</organism>
<dbReference type="EMBL" id="BK016063">
    <property type="protein sequence ID" value="DAF92267.1"/>
    <property type="molecule type" value="Genomic_DNA"/>
</dbReference>
<sequence>MVHFEYHIIFQFQSKYLILFQIEGNRSIS</sequence>
<proteinExistence type="predicted"/>
<evidence type="ECO:0000313" key="1">
    <source>
        <dbReference type="EMBL" id="DAF92267.1"/>
    </source>
</evidence>
<name>A0A8S5UCV8_9CAUD</name>
<protein>
    <submittedName>
        <fullName evidence="1">Uncharacterized protein</fullName>
    </submittedName>
</protein>